<dbReference type="Gene3D" id="2.60.40.2030">
    <property type="match status" value="1"/>
</dbReference>
<evidence type="ECO:0000256" key="1">
    <source>
        <dbReference type="ARBA" id="ARBA00022729"/>
    </source>
</evidence>
<dbReference type="Proteomes" id="UP000887565">
    <property type="component" value="Unplaced"/>
</dbReference>
<name>A0A915JZL2_ROMCU</name>
<evidence type="ECO:0000313" key="6">
    <source>
        <dbReference type="WBParaSite" id="nRc.2.0.1.t31946-RA"/>
    </source>
</evidence>
<evidence type="ECO:0000313" key="5">
    <source>
        <dbReference type="Proteomes" id="UP000887565"/>
    </source>
</evidence>
<keyword evidence="2" id="KW-0677">Repeat</keyword>
<dbReference type="InterPro" id="IPR003644">
    <property type="entry name" value="Calx_beta"/>
</dbReference>
<evidence type="ECO:0000256" key="2">
    <source>
        <dbReference type="ARBA" id="ARBA00022737"/>
    </source>
</evidence>
<dbReference type="WBParaSite" id="nRc.2.0.1.t31946-RA">
    <property type="protein sequence ID" value="nRc.2.0.1.t31946-RA"/>
    <property type="gene ID" value="nRc.2.0.1.g31946"/>
</dbReference>
<keyword evidence="5" id="KW-1185">Reference proteome</keyword>
<proteinExistence type="predicted"/>
<dbReference type="Pfam" id="PF03160">
    <property type="entry name" value="Calx-beta"/>
    <property type="match status" value="1"/>
</dbReference>
<dbReference type="SUPFAM" id="SSF141072">
    <property type="entry name" value="CalX-like"/>
    <property type="match status" value="1"/>
</dbReference>
<keyword evidence="3" id="KW-0106">Calcium</keyword>
<evidence type="ECO:0000259" key="4">
    <source>
        <dbReference type="Pfam" id="PF03160"/>
    </source>
</evidence>
<organism evidence="5 6">
    <name type="scientific">Romanomermis culicivorax</name>
    <name type="common">Nematode worm</name>
    <dbReference type="NCBI Taxonomy" id="13658"/>
    <lineage>
        <taxon>Eukaryota</taxon>
        <taxon>Metazoa</taxon>
        <taxon>Ecdysozoa</taxon>
        <taxon>Nematoda</taxon>
        <taxon>Enoplea</taxon>
        <taxon>Dorylaimia</taxon>
        <taxon>Mermithida</taxon>
        <taxon>Mermithoidea</taxon>
        <taxon>Mermithidae</taxon>
        <taxon>Romanomermis</taxon>
    </lineage>
</organism>
<keyword evidence="1" id="KW-0732">Signal</keyword>
<dbReference type="AlphaFoldDB" id="A0A915JZL2"/>
<dbReference type="GO" id="GO:0007154">
    <property type="term" value="P:cell communication"/>
    <property type="evidence" value="ECO:0007669"/>
    <property type="project" value="InterPro"/>
</dbReference>
<dbReference type="InterPro" id="IPR038081">
    <property type="entry name" value="CalX-like_sf"/>
</dbReference>
<dbReference type="GO" id="GO:0016020">
    <property type="term" value="C:membrane"/>
    <property type="evidence" value="ECO:0007669"/>
    <property type="project" value="InterPro"/>
</dbReference>
<feature type="domain" description="Calx-beta" evidence="4">
    <location>
        <begin position="13"/>
        <end position="117"/>
    </location>
</feature>
<sequence>MRSDAYGENEKEILTIEFAAKTYAFDHGDQERIRLKIMRRGCLRKTALFRCCTLSGTAKKNEHFLPKLETLFFNRNETEKFVTVDLMGGPASPWSAHDSFQVRLELDSSHADDPRTQVGKCCTAKVTFEPANSENKDSVINFK</sequence>
<evidence type="ECO:0000256" key="3">
    <source>
        <dbReference type="ARBA" id="ARBA00022837"/>
    </source>
</evidence>
<accession>A0A915JZL2</accession>
<reference evidence="6" key="1">
    <citation type="submission" date="2022-11" db="UniProtKB">
        <authorList>
            <consortium name="WormBaseParasite"/>
        </authorList>
    </citation>
    <scope>IDENTIFICATION</scope>
</reference>
<protein>
    <submittedName>
        <fullName evidence="6">Calx-beta domain-containing protein</fullName>
    </submittedName>
</protein>